<dbReference type="PANTHER" id="PTHR30535:SF34">
    <property type="entry name" value="MOLYBDATE-BINDING PROTEIN MOLA"/>
    <property type="match status" value="1"/>
</dbReference>
<dbReference type="Pfam" id="PF01497">
    <property type="entry name" value="Peripla_BP_2"/>
    <property type="match status" value="1"/>
</dbReference>
<comment type="caution">
    <text evidence="2">The sequence shown here is derived from an EMBL/GenBank/DDBJ whole genome shotgun (WGS) entry which is preliminary data.</text>
</comment>
<dbReference type="Proteomes" id="UP000294832">
    <property type="component" value="Unassembled WGS sequence"/>
</dbReference>
<gene>
    <name evidence="2" type="ORF">EDC91_10120</name>
</gene>
<keyword evidence="3" id="KW-1185">Reference proteome</keyword>
<accession>A0A4R2FI53</accession>
<dbReference type="AlphaFoldDB" id="A0A4R2FI53"/>
<dbReference type="InterPro" id="IPR006311">
    <property type="entry name" value="TAT_signal"/>
</dbReference>
<dbReference type="Gene3D" id="1.20.58.2180">
    <property type="match status" value="1"/>
</dbReference>
<dbReference type="Gene3D" id="3.40.50.1980">
    <property type="entry name" value="Nitrogenase molybdenum iron protein domain"/>
    <property type="match status" value="2"/>
</dbReference>
<dbReference type="PROSITE" id="PS50983">
    <property type="entry name" value="FE_B12_PBP"/>
    <property type="match status" value="1"/>
</dbReference>
<dbReference type="SUPFAM" id="SSF53807">
    <property type="entry name" value="Helical backbone' metal receptor"/>
    <property type="match status" value="1"/>
</dbReference>
<name>A0A4R2FI53_9GAMM</name>
<dbReference type="EMBL" id="SLWF01000001">
    <property type="protein sequence ID" value="TCN90551.1"/>
    <property type="molecule type" value="Genomic_DNA"/>
</dbReference>
<dbReference type="GO" id="GO:0071281">
    <property type="term" value="P:cellular response to iron ion"/>
    <property type="evidence" value="ECO:0007669"/>
    <property type="project" value="TreeGrafter"/>
</dbReference>
<proteinExistence type="predicted"/>
<evidence type="ECO:0000313" key="2">
    <source>
        <dbReference type="EMBL" id="TCN90551.1"/>
    </source>
</evidence>
<evidence type="ECO:0000313" key="3">
    <source>
        <dbReference type="Proteomes" id="UP000294832"/>
    </source>
</evidence>
<dbReference type="PANTHER" id="PTHR30535">
    <property type="entry name" value="VITAMIN B12-BINDING PROTEIN"/>
    <property type="match status" value="1"/>
</dbReference>
<evidence type="ECO:0000259" key="1">
    <source>
        <dbReference type="PROSITE" id="PS50983"/>
    </source>
</evidence>
<organism evidence="2 3">
    <name type="scientific">Shewanella fodinae</name>
    <dbReference type="NCBI Taxonomy" id="552357"/>
    <lineage>
        <taxon>Bacteria</taxon>
        <taxon>Pseudomonadati</taxon>
        <taxon>Pseudomonadota</taxon>
        <taxon>Gammaproteobacteria</taxon>
        <taxon>Alteromonadales</taxon>
        <taxon>Shewanellaceae</taxon>
        <taxon>Shewanella</taxon>
    </lineage>
</organism>
<reference evidence="2 3" key="1">
    <citation type="submission" date="2019-03" db="EMBL/GenBank/DDBJ databases">
        <title>Freshwater and sediment microbial communities from various areas in North America, analyzing microbe dynamics in response to fracking.</title>
        <authorList>
            <person name="Lamendella R."/>
        </authorList>
    </citation>
    <scope>NUCLEOTIDE SEQUENCE [LARGE SCALE GENOMIC DNA]</scope>
    <source>
        <strain evidence="2 3">74A</strain>
    </source>
</reference>
<protein>
    <submittedName>
        <fullName evidence="2">Iron complex transport system substrate-binding protein</fullName>
    </submittedName>
</protein>
<feature type="domain" description="Fe/B12 periplasmic-binding" evidence="1">
    <location>
        <begin position="46"/>
        <end position="310"/>
    </location>
</feature>
<dbReference type="PROSITE" id="PS51318">
    <property type="entry name" value="TAT"/>
    <property type="match status" value="1"/>
</dbReference>
<dbReference type="InterPro" id="IPR002491">
    <property type="entry name" value="ABC_transptr_periplasmic_BD"/>
</dbReference>
<dbReference type="InterPro" id="IPR050902">
    <property type="entry name" value="ABC_Transporter_SBP"/>
</dbReference>
<dbReference type="RefSeq" id="WP_133037302.1">
    <property type="nucleotide sequence ID" value="NZ_SLWF01000001.1"/>
</dbReference>
<sequence length="342" mass="37262">MDVTRRSLMQGLAGCGLLAAFPSLARTESPLLLPFGKMPMPGNIRQVLSAGAPADMLLLALAPQLLLGFSSFDLRQGAQWLNPSMTQLPKLGRLAGRASTLSLEQLLALKPDLIVDCGEVSDTFRSLAQRTVTQTNIPYLLVSGKLTDSPAQLKQTGAVLGVDSQAAQLAATAEQILGDARTFAASTGKNLSFYAARGARGLETGVTGSLHTEAIELLGLRNVVSDSDRKGLAQVSLEQILLWQPDLIITQDEATWQHITQSPQWRGITAVKQRQVLLYRRFPFGWLDAPPGVNRLLGVRRLQAHLDSGLRSAFKAEMQQFFQQFFHSTLSDDDYRTLVPTI</sequence>
<dbReference type="OrthoDB" id="9775594at2"/>